<accession>K3ZLL7</accession>
<gene>
    <name evidence="3" type="ORF">SETIT_8G106800v2</name>
</gene>
<reference evidence="4" key="3">
    <citation type="submission" date="2018-08" db="UniProtKB">
        <authorList>
            <consortium name="EnsemblPlants"/>
        </authorList>
    </citation>
    <scope>IDENTIFICATION</scope>
    <source>
        <strain evidence="4">Yugu1</strain>
    </source>
</reference>
<dbReference type="eggNOG" id="ENOG502R4I4">
    <property type="taxonomic scope" value="Eukaryota"/>
</dbReference>
<evidence type="ECO:0000313" key="4">
    <source>
        <dbReference type="EnsemblPlants" id="KQK94409"/>
    </source>
</evidence>
<dbReference type="GO" id="GO:0008270">
    <property type="term" value="F:zinc ion binding"/>
    <property type="evidence" value="ECO:0007669"/>
    <property type="project" value="UniProtKB-KW"/>
</dbReference>
<dbReference type="GO" id="GO:0045182">
    <property type="term" value="F:translation regulator activity"/>
    <property type="evidence" value="ECO:0000318"/>
    <property type="project" value="GO_Central"/>
</dbReference>
<dbReference type="HOGENOM" id="CLU_078380_0_0_1"/>
<keyword evidence="1" id="KW-0863">Zinc-finger</keyword>
<dbReference type="Proteomes" id="UP000004995">
    <property type="component" value="Unassembled WGS sequence"/>
</dbReference>
<evidence type="ECO:0000259" key="2">
    <source>
        <dbReference type="PROSITE" id="PS50158"/>
    </source>
</evidence>
<dbReference type="OrthoDB" id="785014at2759"/>
<keyword evidence="1" id="KW-0862">Zinc</keyword>
<evidence type="ECO:0000313" key="5">
    <source>
        <dbReference type="Proteomes" id="UP000004995"/>
    </source>
</evidence>
<dbReference type="OMA" id="ENTIAKC"/>
<dbReference type="GO" id="GO:0003727">
    <property type="term" value="F:single-stranded RNA binding"/>
    <property type="evidence" value="ECO:0000318"/>
    <property type="project" value="GO_Central"/>
</dbReference>
<dbReference type="Gramene" id="KQK94409">
    <property type="protein sequence ID" value="KQK94409"/>
    <property type="gene ID" value="SETIT_027477mg"/>
</dbReference>
<dbReference type="EMBL" id="AGNK02004858">
    <property type="status" value="NOT_ANNOTATED_CDS"/>
    <property type="molecule type" value="Genomic_DNA"/>
</dbReference>
<organism evidence="4 5">
    <name type="scientific">Setaria italica</name>
    <name type="common">Foxtail millet</name>
    <name type="synonym">Panicum italicum</name>
    <dbReference type="NCBI Taxonomy" id="4555"/>
    <lineage>
        <taxon>Eukaryota</taxon>
        <taxon>Viridiplantae</taxon>
        <taxon>Streptophyta</taxon>
        <taxon>Embryophyta</taxon>
        <taxon>Tracheophyta</taxon>
        <taxon>Spermatophyta</taxon>
        <taxon>Magnoliopsida</taxon>
        <taxon>Liliopsida</taxon>
        <taxon>Poales</taxon>
        <taxon>Poaceae</taxon>
        <taxon>PACMAD clade</taxon>
        <taxon>Panicoideae</taxon>
        <taxon>Panicodae</taxon>
        <taxon>Paniceae</taxon>
        <taxon>Cenchrinae</taxon>
        <taxon>Setaria</taxon>
    </lineage>
</organism>
<dbReference type="Gene3D" id="4.10.60.10">
    <property type="entry name" value="Zinc finger, CCHC-type"/>
    <property type="match status" value="1"/>
</dbReference>
<reference evidence="3" key="2">
    <citation type="submission" date="2015-07" db="EMBL/GenBank/DDBJ databases">
        <authorList>
            <person name="Noorani M."/>
        </authorList>
    </citation>
    <scope>NUCLEOTIDE SEQUENCE</scope>
    <source>
        <strain evidence="3">Yugu1</strain>
    </source>
</reference>
<feature type="domain" description="CCHC-type" evidence="2">
    <location>
        <begin position="145"/>
        <end position="160"/>
    </location>
</feature>
<protein>
    <recommendedName>
        <fullName evidence="2">CCHC-type domain-containing protein</fullName>
    </recommendedName>
</protein>
<reference evidence="3 5" key="1">
    <citation type="journal article" date="2012" name="Nat. Biotechnol.">
        <title>Reference genome sequence of the model plant Setaria.</title>
        <authorList>
            <person name="Bennetzen J.L."/>
            <person name="Schmutz J."/>
            <person name="Wang H."/>
            <person name="Percifield R."/>
            <person name="Hawkins J."/>
            <person name="Pontaroli A.C."/>
            <person name="Estep M."/>
            <person name="Feng L."/>
            <person name="Vaughn J.N."/>
            <person name="Grimwood J."/>
            <person name="Jenkins J."/>
            <person name="Barry K."/>
            <person name="Lindquist E."/>
            <person name="Hellsten U."/>
            <person name="Deshpande S."/>
            <person name="Wang X."/>
            <person name="Wu X."/>
            <person name="Mitros T."/>
            <person name="Triplett J."/>
            <person name="Yang X."/>
            <person name="Ye C.Y."/>
            <person name="Mauro-Herrera M."/>
            <person name="Wang L."/>
            <person name="Li P."/>
            <person name="Sharma M."/>
            <person name="Sharma R."/>
            <person name="Ronald P.C."/>
            <person name="Panaud O."/>
            <person name="Kellogg E.A."/>
            <person name="Brutnell T.P."/>
            <person name="Doust A.N."/>
            <person name="Tuskan G.A."/>
            <person name="Rokhsar D."/>
            <person name="Devos K.M."/>
        </authorList>
    </citation>
    <scope>NUCLEOTIDE SEQUENCE [LARGE SCALE GENOMIC DNA]</scope>
    <source>
        <strain evidence="5">cv. Yugu1</strain>
        <strain evidence="3">Yugu1</strain>
    </source>
</reference>
<dbReference type="PROSITE" id="PS50158">
    <property type="entry name" value="ZF_CCHC"/>
    <property type="match status" value="1"/>
</dbReference>
<keyword evidence="5" id="KW-1185">Reference proteome</keyword>
<dbReference type="InterPro" id="IPR001878">
    <property type="entry name" value="Znf_CCHC"/>
</dbReference>
<sequence>MDLIHGELEHFIMLEEETVTQMFRRLMLLVLDIRTLGKKMLRALTPRNPTLDTMIRRDPSFKTKTPNQLLGEILHQELVERYVAKSLSMRMNNSLALNASSTKNEESSEGSTDEEITFAIRNYKKFLKKNAFKKFGEDRKKTSKRRCYECKEVGHFIADCLHKKKKEFEDKRFKDKSKDYKKKYQGQAHVGQEWDSSDDEDNKKGMATLAILNPTTPTKLFNNFFDNEDDTPFCLMAKGAKLMIHVRGCQRNLL</sequence>
<evidence type="ECO:0000313" key="3">
    <source>
        <dbReference type="EMBL" id="RCV37997.1"/>
    </source>
</evidence>
<dbReference type="GO" id="GO:0005737">
    <property type="term" value="C:cytoplasm"/>
    <property type="evidence" value="ECO:0000318"/>
    <property type="project" value="GO_Central"/>
</dbReference>
<dbReference type="EMBL" id="CM003535">
    <property type="protein sequence ID" value="RCV37997.1"/>
    <property type="molecule type" value="Genomic_DNA"/>
</dbReference>
<dbReference type="GO" id="GO:2000767">
    <property type="term" value="P:positive regulation of cytoplasmic translation"/>
    <property type="evidence" value="ECO:0000318"/>
    <property type="project" value="GO_Central"/>
</dbReference>
<dbReference type="GO" id="GO:0003729">
    <property type="term" value="F:mRNA binding"/>
    <property type="evidence" value="ECO:0000318"/>
    <property type="project" value="GO_Central"/>
</dbReference>
<dbReference type="InterPro" id="IPR036875">
    <property type="entry name" value="Znf_CCHC_sf"/>
</dbReference>
<dbReference type="SUPFAM" id="SSF57756">
    <property type="entry name" value="Retrovirus zinc finger-like domains"/>
    <property type="match status" value="1"/>
</dbReference>
<name>K3ZLL7_SETIT</name>
<proteinExistence type="predicted"/>
<dbReference type="AlphaFoldDB" id="K3ZLL7"/>
<dbReference type="EnsemblPlants" id="KQK94409">
    <property type="protein sequence ID" value="KQK94409"/>
    <property type="gene ID" value="SETIT_027477mg"/>
</dbReference>
<keyword evidence="1" id="KW-0479">Metal-binding</keyword>
<evidence type="ECO:0000256" key="1">
    <source>
        <dbReference type="PROSITE-ProRule" id="PRU00047"/>
    </source>
</evidence>